<dbReference type="EMBL" id="JBGBZN010000002">
    <property type="protein sequence ID" value="MEY9473369.1"/>
    <property type="molecule type" value="Genomic_DNA"/>
</dbReference>
<feature type="compositionally biased region" description="Basic residues" evidence="3">
    <location>
        <begin position="1"/>
        <end position="10"/>
    </location>
</feature>
<dbReference type="InterPro" id="IPR029045">
    <property type="entry name" value="ClpP/crotonase-like_dom_sf"/>
</dbReference>
<evidence type="ECO:0000313" key="4">
    <source>
        <dbReference type="EMBL" id="MEY9473369.1"/>
    </source>
</evidence>
<dbReference type="InterPro" id="IPR001753">
    <property type="entry name" value="Enoyl-CoA_hydra/iso"/>
</dbReference>
<dbReference type="PANTHER" id="PTHR11941">
    <property type="entry name" value="ENOYL-COA HYDRATASE-RELATED"/>
    <property type="match status" value="1"/>
</dbReference>
<keyword evidence="5" id="KW-1185">Reference proteome</keyword>
<evidence type="ECO:0000256" key="1">
    <source>
        <dbReference type="ARBA" id="ARBA00023098"/>
    </source>
</evidence>
<organism evidence="4 5">
    <name type="scientific">Bradyrhizobium yuanmingense</name>
    <dbReference type="NCBI Taxonomy" id="108015"/>
    <lineage>
        <taxon>Bacteria</taxon>
        <taxon>Pseudomonadati</taxon>
        <taxon>Pseudomonadota</taxon>
        <taxon>Alphaproteobacteria</taxon>
        <taxon>Hyphomicrobiales</taxon>
        <taxon>Nitrobacteraceae</taxon>
        <taxon>Bradyrhizobium</taxon>
    </lineage>
</organism>
<keyword evidence="2" id="KW-0456">Lyase</keyword>
<dbReference type="PANTHER" id="PTHR11941:SF169">
    <property type="entry name" value="(7AS)-7A-METHYL-1,5-DIOXO-2,3,5,6,7,7A-HEXAHYDRO-1H-INDENE-CARBOXYL-COA HYDROLASE"/>
    <property type="match status" value="1"/>
</dbReference>
<gene>
    <name evidence="4" type="ORF">ABH992_005768</name>
</gene>
<keyword evidence="1" id="KW-0443">Lipid metabolism</keyword>
<reference evidence="4 5" key="1">
    <citation type="submission" date="2024-07" db="EMBL/GenBank/DDBJ databases">
        <title>Genomic Encyclopedia of Type Strains, Phase V (KMG-V): Genome sequencing to study the core and pangenomes of soil and plant-associated prokaryotes.</title>
        <authorList>
            <person name="Whitman W."/>
        </authorList>
    </citation>
    <scope>NUCLEOTIDE SEQUENCE [LARGE SCALE GENOMIC DNA]</scope>
    <source>
        <strain evidence="4 5">USDA 222</strain>
    </source>
</reference>
<evidence type="ECO:0000256" key="2">
    <source>
        <dbReference type="ARBA" id="ARBA00023239"/>
    </source>
</evidence>
<feature type="region of interest" description="Disordered" evidence="3">
    <location>
        <begin position="1"/>
        <end position="23"/>
    </location>
</feature>
<evidence type="ECO:0000313" key="5">
    <source>
        <dbReference type="Proteomes" id="UP001565474"/>
    </source>
</evidence>
<dbReference type="SUPFAM" id="SSF52096">
    <property type="entry name" value="ClpP/crotonase"/>
    <property type="match status" value="1"/>
</dbReference>
<comment type="caution">
    <text evidence="4">The sequence shown here is derived from an EMBL/GenBank/DDBJ whole genome shotgun (WGS) entry which is preliminary data.</text>
</comment>
<dbReference type="Gene3D" id="3.90.226.10">
    <property type="entry name" value="2-enoyl-CoA Hydratase, Chain A, domain 1"/>
    <property type="match status" value="1"/>
</dbReference>
<protein>
    <submittedName>
        <fullName evidence="4">Enoyl-CoA hydratase/carnithine racemase</fullName>
    </submittedName>
</protein>
<proteinExistence type="predicted"/>
<dbReference type="Proteomes" id="UP001565474">
    <property type="component" value="Unassembled WGS sequence"/>
</dbReference>
<dbReference type="Pfam" id="PF00378">
    <property type="entry name" value="ECH_1"/>
    <property type="match status" value="1"/>
</dbReference>
<name>A0ABV4GN37_9BRAD</name>
<sequence>MGVLRSRRVGSKGPAARCSRKVGAEPSAQSFLPSIGSSLSQYGSSFNADPVSLSGMMDADILKIRREPDLVVLTMNRPPANALNYALIARLLEEIRRLESEPDPPGIVLTGEGDRFFSAGGDIREVTGLQVAAPRIRFFHAVLCAFERYPGPVVCAVRGYAVGGALEFLLHSDHVIADHRAQIGFPEINHGLLPVAKGMRQAALRLGKRAAQVLLYSGVLVDAGKAMQIGAFDEVVNTDAVLDRAIDVCRDFRSKDPKLFAAIKRSLNLTGQLSDDQLEQMTVDDLGQYLDNDDSADARARFLARK</sequence>
<accession>A0ABV4GN37</accession>
<dbReference type="CDD" id="cd06558">
    <property type="entry name" value="crotonase-like"/>
    <property type="match status" value="1"/>
</dbReference>
<evidence type="ECO:0000256" key="3">
    <source>
        <dbReference type="SAM" id="MobiDB-lite"/>
    </source>
</evidence>